<dbReference type="CDD" id="cd00082">
    <property type="entry name" value="HisKA"/>
    <property type="match status" value="1"/>
</dbReference>
<evidence type="ECO:0000259" key="11">
    <source>
        <dbReference type="PROSITE" id="PS50885"/>
    </source>
</evidence>
<keyword evidence="4" id="KW-0597">Phosphoprotein</keyword>
<dbReference type="InterPro" id="IPR003660">
    <property type="entry name" value="HAMP_dom"/>
</dbReference>
<name>A0A1V4SZ29_9CLOT</name>
<dbReference type="InterPro" id="IPR036097">
    <property type="entry name" value="HisK_dim/P_sf"/>
</dbReference>
<gene>
    <name evidence="12" type="primary">srrB</name>
    <name evidence="12" type="ORF">CLTHE_02870</name>
</gene>
<evidence type="ECO:0000256" key="3">
    <source>
        <dbReference type="ARBA" id="ARBA00012438"/>
    </source>
</evidence>
<evidence type="ECO:0000256" key="6">
    <source>
        <dbReference type="ARBA" id="ARBA00022777"/>
    </source>
</evidence>
<keyword evidence="7" id="KW-0902">Two-component regulatory system</keyword>
<feature type="transmembrane region" description="Helical" evidence="9">
    <location>
        <begin position="16"/>
        <end position="39"/>
    </location>
</feature>
<dbReference type="InterPro" id="IPR004358">
    <property type="entry name" value="Sig_transdc_His_kin-like_C"/>
</dbReference>
<dbReference type="Gene3D" id="1.10.287.130">
    <property type="match status" value="1"/>
</dbReference>
<keyword evidence="8" id="KW-0175">Coiled coil</keyword>
<feature type="domain" description="HAMP" evidence="11">
    <location>
        <begin position="184"/>
        <end position="236"/>
    </location>
</feature>
<comment type="caution">
    <text evidence="12">The sequence shown here is derived from an EMBL/GenBank/DDBJ whole genome shotgun (WGS) entry which is preliminary data.</text>
</comment>
<evidence type="ECO:0000256" key="4">
    <source>
        <dbReference type="ARBA" id="ARBA00022553"/>
    </source>
</evidence>
<dbReference type="AlphaFoldDB" id="A0A1V4SZ29"/>
<protein>
    <recommendedName>
        <fullName evidence="3">histidine kinase</fullName>
        <ecNumber evidence="3">2.7.13.3</ecNumber>
    </recommendedName>
</protein>
<organism evidence="12 13">
    <name type="scientific">Clostridium thermobutyricum DSM 4928</name>
    <dbReference type="NCBI Taxonomy" id="1121339"/>
    <lineage>
        <taxon>Bacteria</taxon>
        <taxon>Bacillati</taxon>
        <taxon>Bacillota</taxon>
        <taxon>Clostridia</taxon>
        <taxon>Eubacteriales</taxon>
        <taxon>Clostridiaceae</taxon>
        <taxon>Clostridium</taxon>
    </lineage>
</organism>
<dbReference type="PANTHER" id="PTHR45453:SF3">
    <property type="entry name" value="HISTIDINE KINASE"/>
    <property type="match status" value="1"/>
</dbReference>
<feature type="coiled-coil region" evidence="8">
    <location>
        <begin position="228"/>
        <end position="258"/>
    </location>
</feature>
<keyword evidence="5 12" id="KW-0808">Transferase</keyword>
<dbReference type="SMART" id="SM00304">
    <property type="entry name" value="HAMP"/>
    <property type="match status" value="1"/>
</dbReference>
<dbReference type="CDD" id="cd06225">
    <property type="entry name" value="HAMP"/>
    <property type="match status" value="1"/>
</dbReference>
<dbReference type="PROSITE" id="PS50109">
    <property type="entry name" value="HIS_KIN"/>
    <property type="match status" value="1"/>
</dbReference>
<dbReference type="Pfam" id="PF02518">
    <property type="entry name" value="HATPase_c"/>
    <property type="match status" value="1"/>
</dbReference>
<evidence type="ECO:0000259" key="10">
    <source>
        <dbReference type="PROSITE" id="PS50109"/>
    </source>
</evidence>
<dbReference type="Gene3D" id="3.30.565.10">
    <property type="entry name" value="Histidine kinase-like ATPase, C-terminal domain"/>
    <property type="match status" value="1"/>
</dbReference>
<feature type="transmembrane region" description="Helical" evidence="9">
    <location>
        <begin position="159"/>
        <end position="182"/>
    </location>
</feature>
<evidence type="ECO:0000313" key="12">
    <source>
        <dbReference type="EMBL" id="OPX50430.1"/>
    </source>
</evidence>
<dbReference type="GO" id="GO:0000155">
    <property type="term" value="F:phosphorelay sensor kinase activity"/>
    <property type="evidence" value="ECO:0007669"/>
    <property type="project" value="InterPro"/>
</dbReference>
<dbReference type="InterPro" id="IPR050351">
    <property type="entry name" value="BphY/WalK/GraS-like"/>
</dbReference>
<sequence length="472" mass="54429">MYLKNKWESIGIKKKLFIISTGIVVATSILIYAALFILFPRIYLHTKISNIKSDTDVLITKMGEDPNFNYQQGINEYAYQNGAIAALLDFKGNVIYTPNKFERNMIRNREMEGEHNRDIFREQKTDYEFAISVYVKSLNKNCILKVNMPLRFKDDINRVIIIIFPIIVLITIALGVFSVLVYSSVISNPLLSINRVARDIAQLKFDNKLRPEGNDEFAELSNSINLISENLEKNISMLEKANEKLRKDIEREKEIDRKRRDFINAISHELKTPITVISGQVEGMIYNIGPYKNRDKYLKETLESVNELNSLAHEIISLAKIEEGVGIQLENKSINELVKEVLSGYEYFVEKEKLDISLNEKNQIFREIDKGIVKKILSNLIGNAVKYSKSYIEINIYENIIEIKNDVIECIDEKDIEEIFAPFYRGDKSRNKKKPGTGLGLYIVKSLIQAHGGMSYSVKCEDNIFEFRLNME</sequence>
<evidence type="ECO:0000313" key="13">
    <source>
        <dbReference type="Proteomes" id="UP000191448"/>
    </source>
</evidence>
<dbReference type="SUPFAM" id="SSF47384">
    <property type="entry name" value="Homodimeric domain of signal transducing histidine kinase"/>
    <property type="match status" value="1"/>
</dbReference>
<keyword evidence="6" id="KW-0418">Kinase</keyword>
<evidence type="ECO:0000256" key="2">
    <source>
        <dbReference type="ARBA" id="ARBA00004370"/>
    </source>
</evidence>
<dbReference type="SUPFAM" id="SSF55874">
    <property type="entry name" value="ATPase domain of HSP90 chaperone/DNA topoisomerase II/histidine kinase"/>
    <property type="match status" value="1"/>
</dbReference>
<dbReference type="GO" id="GO:0004721">
    <property type="term" value="F:phosphoprotein phosphatase activity"/>
    <property type="evidence" value="ECO:0007669"/>
    <property type="project" value="TreeGrafter"/>
</dbReference>
<dbReference type="GO" id="GO:0005886">
    <property type="term" value="C:plasma membrane"/>
    <property type="evidence" value="ECO:0007669"/>
    <property type="project" value="TreeGrafter"/>
</dbReference>
<dbReference type="SMART" id="SM00387">
    <property type="entry name" value="HATPase_c"/>
    <property type="match status" value="1"/>
</dbReference>
<keyword evidence="9" id="KW-0472">Membrane</keyword>
<dbReference type="Gene3D" id="6.10.340.10">
    <property type="match status" value="1"/>
</dbReference>
<feature type="domain" description="Histidine kinase" evidence="10">
    <location>
        <begin position="265"/>
        <end position="472"/>
    </location>
</feature>
<evidence type="ECO:0000256" key="5">
    <source>
        <dbReference type="ARBA" id="ARBA00022679"/>
    </source>
</evidence>
<comment type="subcellular location">
    <subcellularLocation>
        <location evidence="2">Membrane</location>
    </subcellularLocation>
</comment>
<dbReference type="Pfam" id="PF00672">
    <property type="entry name" value="HAMP"/>
    <property type="match status" value="1"/>
</dbReference>
<dbReference type="PROSITE" id="PS50885">
    <property type="entry name" value="HAMP"/>
    <property type="match status" value="1"/>
</dbReference>
<accession>A0A1V4SZ29</accession>
<proteinExistence type="predicted"/>
<keyword evidence="9" id="KW-0812">Transmembrane</keyword>
<dbReference type="PANTHER" id="PTHR45453">
    <property type="entry name" value="PHOSPHATE REGULON SENSOR PROTEIN PHOR"/>
    <property type="match status" value="1"/>
</dbReference>
<evidence type="ECO:0000256" key="8">
    <source>
        <dbReference type="SAM" id="Coils"/>
    </source>
</evidence>
<dbReference type="GO" id="GO:0016036">
    <property type="term" value="P:cellular response to phosphate starvation"/>
    <property type="evidence" value="ECO:0007669"/>
    <property type="project" value="TreeGrafter"/>
</dbReference>
<dbReference type="PRINTS" id="PR00344">
    <property type="entry name" value="BCTRLSENSOR"/>
</dbReference>
<comment type="catalytic activity">
    <reaction evidence="1">
        <text>ATP + protein L-histidine = ADP + protein N-phospho-L-histidine.</text>
        <dbReference type="EC" id="2.7.13.3"/>
    </reaction>
</comment>
<dbReference type="InterPro" id="IPR003661">
    <property type="entry name" value="HisK_dim/P_dom"/>
</dbReference>
<dbReference type="SUPFAM" id="SSF158472">
    <property type="entry name" value="HAMP domain-like"/>
    <property type="match status" value="1"/>
</dbReference>
<dbReference type="InterPro" id="IPR003594">
    <property type="entry name" value="HATPase_dom"/>
</dbReference>
<dbReference type="InterPro" id="IPR005467">
    <property type="entry name" value="His_kinase_dom"/>
</dbReference>
<dbReference type="Proteomes" id="UP000191448">
    <property type="component" value="Unassembled WGS sequence"/>
</dbReference>
<dbReference type="InterPro" id="IPR036890">
    <property type="entry name" value="HATPase_C_sf"/>
</dbReference>
<dbReference type="SMART" id="SM00388">
    <property type="entry name" value="HisKA"/>
    <property type="match status" value="1"/>
</dbReference>
<dbReference type="Pfam" id="PF00512">
    <property type="entry name" value="HisKA"/>
    <property type="match status" value="1"/>
</dbReference>
<evidence type="ECO:0000256" key="7">
    <source>
        <dbReference type="ARBA" id="ARBA00023012"/>
    </source>
</evidence>
<reference evidence="12 13" key="1">
    <citation type="submission" date="2016-02" db="EMBL/GenBank/DDBJ databases">
        <title>Genome sequence of Clostridium thermobutyricum DSM 4928.</title>
        <authorList>
            <person name="Poehlein A."/>
            <person name="Daniel R."/>
        </authorList>
    </citation>
    <scope>NUCLEOTIDE SEQUENCE [LARGE SCALE GENOMIC DNA]</scope>
    <source>
        <strain evidence="12 13">DSM 4928</strain>
    </source>
</reference>
<evidence type="ECO:0000256" key="9">
    <source>
        <dbReference type="SAM" id="Phobius"/>
    </source>
</evidence>
<keyword evidence="9" id="KW-1133">Transmembrane helix</keyword>
<evidence type="ECO:0000256" key="1">
    <source>
        <dbReference type="ARBA" id="ARBA00000085"/>
    </source>
</evidence>
<dbReference type="EMBL" id="LTAY01000015">
    <property type="protein sequence ID" value="OPX50430.1"/>
    <property type="molecule type" value="Genomic_DNA"/>
</dbReference>
<dbReference type="EC" id="2.7.13.3" evidence="3"/>